<dbReference type="PANTHER" id="PTHR43861:SF1">
    <property type="entry name" value="TRANS-ACONITATE 2-METHYLTRANSFERASE"/>
    <property type="match status" value="1"/>
</dbReference>
<dbReference type="SUPFAM" id="SSF53335">
    <property type="entry name" value="S-adenosyl-L-methionine-dependent methyltransferases"/>
    <property type="match status" value="1"/>
</dbReference>
<organism evidence="4 5">
    <name type="scientific">Oceanobacillus chungangensis</name>
    <dbReference type="NCBI Taxonomy" id="1229152"/>
    <lineage>
        <taxon>Bacteria</taxon>
        <taxon>Bacillati</taxon>
        <taxon>Bacillota</taxon>
        <taxon>Bacilli</taxon>
        <taxon>Bacillales</taxon>
        <taxon>Bacillaceae</taxon>
        <taxon>Oceanobacillus</taxon>
    </lineage>
</organism>
<evidence type="ECO:0000259" key="3">
    <source>
        <dbReference type="Pfam" id="PF13649"/>
    </source>
</evidence>
<dbReference type="GO" id="GO:0032259">
    <property type="term" value="P:methylation"/>
    <property type="evidence" value="ECO:0007669"/>
    <property type="project" value="UniProtKB-KW"/>
</dbReference>
<comment type="caution">
    <text evidence="4">The sequence shown here is derived from an EMBL/GenBank/DDBJ whole genome shotgun (WGS) entry which is preliminary data.</text>
</comment>
<dbReference type="InterPro" id="IPR041698">
    <property type="entry name" value="Methyltransf_25"/>
</dbReference>
<dbReference type="EMBL" id="PIOD01000006">
    <property type="protein sequence ID" value="RDW19756.1"/>
    <property type="molecule type" value="Genomic_DNA"/>
</dbReference>
<dbReference type="PANTHER" id="PTHR43861">
    <property type="entry name" value="TRANS-ACONITATE 2-METHYLTRANSFERASE-RELATED"/>
    <property type="match status" value="1"/>
</dbReference>
<dbReference type="GO" id="GO:0008168">
    <property type="term" value="F:methyltransferase activity"/>
    <property type="evidence" value="ECO:0007669"/>
    <property type="project" value="UniProtKB-KW"/>
</dbReference>
<dbReference type="RefSeq" id="WP_115749104.1">
    <property type="nucleotide sequence ID" value="NZ_PIOD01000006.1"/>
</dbReference>
<evidence type="ECO:0000256" key="1">
    <source>
        <dbReference type="ARBA" id="ARBA00022603"/>
    </source>
</evidence>
<dbReference type="Gene3D" id="3.40.50.150">
    <property type="entry name" value="Vaccinia Virus protein VP39"/>
    <property type="match status" value="1"/>
</dbReference>
<evidence type="ECO:0000256" key="2">
    <source>
        <dbReference type="ARBA" id="ARBA00022679"/>
    </source>
</evidence>
<name>A0A3D8PUF7_9BACI</name>
<keyword evidence="2 4" id="KW-0808">Transferase</keyword>
<evidence type="ECO:0000313" key="5">
    <source>
        <dbReference type="Proteomes" id="UP000256520"/>
    </source>
</evidence>
<dbReference type="CDD" id="cd02440">
    <property type="entry name" value="AdoMet_MTases"/>
    <property type="match status" value="1"/>
</dbReference>
<keyword evidence="1 4" id="KW-0489">Methyltransferase</keyword>
<feature type="domain" description="Methyltransferase" evidence="3">
    <location>
        <begin position="35"/>
        <end position="122"/>
    </location>
</feature>
<dbReference type="OrthoDB" id="9760689at2"/>
<proteinExistence type="predicted"/>
<protein>
    <submittedName>
        <fullName evidence="4">Methyltransferase type 11</fullName>
    </submittedName>
</protein>
<evidence type="ECO:0000313" key="4">
    <source>
        <dbReference type="EMBL" id="RDW19756.1"/>
    </source>
</evidence>
<keyword evidence="5" id="KW-1185">Reference proteome</keyword>
<reference evidence="5" key="1">
    <citation type="submission" date="2017-11" db="EMBL/GenBank/DDBJ databases">
        <authorList>
            <person name="Zhu W."/>
        </authorList>
    </citation>
    <scope>NUCLEOTIDE SEQUENCE [LARGE SCALE GENOMIC DNA]</scope>
    <source>
        <strain evidence="5">CAU 1051</strain>
    </source>
</reference>
<dbReference type="Pfam" id="PF13649">
    <property type="entry name" value="Methyltransf_25"/>
    <property type="match status" value="1"/>
</dbReference>
<dbReference type="Proteomes" id="UP000256520">
    <property type="component" value="Unassembled WGS sequence"/>
</dbReference>
<sequence length="258" mass="29396">MTDWNAALYDGKHKFVSNFGESLVTLLNPQNGEEILDVGCGTGDLTYEISKSGAIVTGIDSANTMIEAAKEKYPNIQFHVQDAEQFSFDLKFDAVFSNAAIHWMKNQQKVVQNCYDSLLPGGRFIAELGGANNIQSIVDAIKEASERLSILYDFTLFPWVFPTKEKMIEHLTYAGFSIVAIELYERPTPLVGEDGIRNWLEMFSSNMFKNLTYSEKEAIYRETERILRPELYKENGWVADYWRLRFIAEKPLMAGKNV</sequence>
<gene>
    <name evidence="4" type="ORF">CWR45_06705</name>
</gene>
<dbReference type="AlphaFoldDB" id="A0A3D8PUF7"/>
<dbReference type="InterPro" id="IPR029063">
    <property type="entry name" value="SAM-dependent_MTases_sf"/>
</dbReference>
<accession>A0A3D8PUF7</accession>